<dbReference type="InterPro" id="IPR002539">
    <property type="entry name" value="MaoC-like_dom"/>
</dbReference>
<keyword evidence="4" id="KW-0276">Fatty acid metabolism</keyword>
<feature type="domain" description="Ketoreductase" evidence="11">
    <location>
        <begin position="875"/>
        <end position="1056"/>
    </location>
</feature>
<dbReference type="InterPro" id="IPR020904">
    <property type="entry name" value="Sc_DH/Rdtase_CS"/>
</dbReference>
<dbReference type="PRINTS" id="PR00080">
    <property type="entry name" value="SDRFAMILY"/>
</dbReference>
<organism evidence="12 13">
    <name type="scientific">Rhodotorula toruloides</name>
    <name type="common">Yeast</name>
    <name type="synonym">Rhodosporidium toruloides</name>
    <dbReference type="NCBI Taxonomy" id="5286"/>
    <lineage>
        <taxon>Eukaryota</taxon>
        <taxon>Fungi</taxon>
        <taxon>Dikarya</taxon>
        <taxon>Basidiomycota</taxon>
        <taxon>Pucciniomycotina</taxon>
        <taxon>Microbotryomycetes</taxon>
        <taxon>Sporidiobolales</taxon>
        <taxon>Sporidiobolaceae</taxon>
        <taxon>Rhodotorula</taxon>
    </lineage>
</organism>
<dbReference type="SMART" id="SM00822">
    <property type="entry name" value="PKS_KR"/>
    <property type="match status" value="1"/>
</dbReference>
<name>A0A511KQV6_RHOTO</name>
<evidence type="ECO:0000256" key="8">
    <source>
        <dbReference type="ARBA" id="ARBA00023140"/>
    </source>
</evidence>
<keyword evidence="7" id="KW-0443">Lipid metabolism</keyword>
<evidence type="ECO:0000256" key="4">
    <source>
        <dbReference type="ARBA" id="ARBA00022832"/>
    </source>
</evidence>
<evidence type="ECO:0000256" key="9">
    <source>
        <dbReference type="ARBA" id="ARBA00023239"/>
    </source>
</evidence>
<dbReference type="SUPFAM" id="SSF51735">
    <property type="entry name" value="NAD(P)-binding Rossmann-fold domains"/>
    <property type="match status" value="2"/>
</dbReference>
<evidence type="ECO:0000256" key="5">
    <source>
        <dbReference type="ARBA" id="ARBA00022857"/>
    </source>
</evidence>
<evidence type="ECO:0000256" key="7">
    <source>
        <dbReference type="ARBA" id="ARBA00023098"/>
    </source>
</evidence>
<dbReference type="UniPathway" id="UPA00659"/>
<dbReference type="CDD" id="cd03448">
    <property type="entry name" value="HDE_HSD"/>
    <property type="match status" value="1"/>
</dbReference>
<sequence>MASARASTSRYSVDDWDQLAPLSPAQSQSVHRVSQLAQVKPVPQHLVAASTSRPSTPSSSAFLRTAPRSRSRLDLAQNLTRSPSGSPRPGSARPPALSGVGEAATDSLDPLFAFREPISTAQQFHDWFSLVESSLERSQESVYVEHLSELVSHLSTCDDVLAALDESRGLLSEMEANYRYVEENSRALQMACETMLEEQKHLIEVTEAIGARLEYFRELEKATRVLNLPGEEIVLKEDFLNMLDRLDVCLEYLKANRDFLDAEIYLIRFQQCLTRSMTLIKMYFVTTIRRIAAEAQEKMGGKELSETALNALLYAKFTSPAPTLRILLVELEKRASADPSEYASLLSECYSTYFASRAALLVPGLREEVRRMEPDKTELVRLAKIGCAYLRGVCATEWGLFREFFAMGENEVYAFLESLCDTLYDSLRPRILHEPRLSSLCELCAVLNAMMALDSSPSAHPSHLSDADEEDSGPEGMRFSILLQSVLQDAQTRLVFRAQAVIQSEVLHYVPSAADLDWPERLAGTRTSSGGLWDDGGAGAQKGGFRFPREERMEGWYPTLRKTVWVLEKLNAYVNDAIFQDFAAEAVTVCLQSLSTASLLIASRPPSPATEKTDEDRRTDGFLFLIRHLLLLKEMVRSVDLRHVERAADWSSVTEALSTLLRNTSTLFNPRALVDLAAKGMPNFAETMTDAKSDLDLALKKACEDLIAHLALTLTSEIRAFLDRCTAFLSSPSSSRELASQPFATPDSVLSLHSAFASTVPLGAESVVRRMRTFLEEDKTVGVLVGPLWDEVGETYATFYNLVRSEYGFETSSSLTAPDDILARLEAAGRVHATVQDYDFIPPTTTTSHCHDALEADSLALVSARVQQQLRFDKKTVVITGAGGGLGRAYSLFFASRGGNVVVNDLSRENAEKVVNEIKAANGGGRAVANTESVTEGKKIIEQAMKEFGTVDILINNAGILRDKSFKSMTDKEWDIIHDVHVKGAYACTKAAWPIMRKQKFGRIINTASAAGIYGNFGQANYSAAKMGLVGFAKTLAREGAKYNIHANAIAPVAASQMTETVMPPEMLANLSPEMIVPLVAYLCHDQTEDNGQVFEAGAGWYGKLRWERTKGHVFKTDKSFTPSAVKAKWDVINDFTDADHPENITDADYLGFLEKAKSMPTNESKEDVRFEGKTVLITGAGAGLGRSYAHVFARGGANVVVNDMSKDNAEKVVQEIKDAGGKAVAVVESTLEGEKLVKAAIDAFGSIHTIICNAGILRDKSFAAMTDAEWDAVYSTHLKGTYAVCKAAWPHFQKQKYGRIVTTSSAVGVHGNFGQANYSTAKSAIIGLTRTLAIEGKKYGILANILVPNAGTAMTAMVKAFSPDFVAPVVGYLGSEANEDTMGLYEVSAGWVASIRWQRTAGQAFPVNQKVTPEDIVGAWDKITRFDENATNPNSTAESLESIISNFGNEDDGASASGGEDYTDSEDSELVAKAKKEAHSSGEYTYTERDIALYNLGIGATEKDLDLIFEGDENFQPVGSFLVIPQFAVSSGLSLDWLPNFSPMMLLHGEQYLSIKKQIPTSGTLVSESKLAEVLDKGKAAAVTTVTTTKDAATGDVICENHSTVFIRQAGGFGGRKTGKDRGAATALNKPPSRKPDAVVEERTLPQQAAIYRLSGDYNPLHVDPNFAKVGGFDQPILHGLCSFGISAKHIFRKYGPFSDIKVRFAGVLFPGETLVTEMWKEGDKVVFVTKCKERGTVVLSSAAATLAQ</sequence>
<dbReference type="InterPro" id="IPR054357">
    <property type="entry name" value="MFE-2_N"/>
</dbReference>
<dbReference type="InterPro" id="IPR057326">
    <property type="entry name" value="KR_dom"/>
</dbReference>
<dbReference type="GO" id="GO:0004300">
    <property type="term" value="F:enoyl-CoA hydratase activity"/>
    <property type="evidence" value="ECO:0007669"/>
    <property type="project" value="UniProtKB-ARBA"/>
</dbReference>
<dbReference type="Pfam" id="PF22622">
    <property type="entry name" value="MFE-2_hydrat-2_N"/>
    <property type="match status" value="1"/>
</dbReference>
<dbReference type="Pfam" id="PF00106">
    <property type="entry name" value="adh_short"/>
    <property type="match status" value="2"/>
</dbReference>
<feature type="compositionally biased region" description="Low complexity" evidence="10">
    <location>
        <begin position="48"/>
        <end position="61"/>
    </location>
</feature>
<dbReference type="GO" id="GO:0006635">
    <property type="term" value="P:fatty acid beta-oxidation"/>
    <property type="evidence" value="ECO:0007669"/>
    <property type="project" value="UniProtKB-UniPathway"/>
</dbReference>
<feature type="compositionally biased region" description="Low complexity" evidence="10">
    <location>
        <begin position="81"/>
        <end position="96"/>
    </location>
</feature>
<evidence type="ECO:0000259" key="11">
    <source>
        <dbReference type="SMART" id="SM00822"/>
    </source>
</evidence>
<dbReference type="PRINTS" id="PR00081">
    <property type="entry name" value="GDHRDH"/>
</dbReference>
<dbReference type="Gene3D" id="3.10.129.10">
    <property type="entry name" value="Hotdog Thioesterase"/>
    <property type="match status" value="1"/>
</dbReference>
<dbReference type="OrthoDB" id="3592703at2759"/>
<keyword evidence="6" id="KW-0560">Oxidoreductase</keyword>
<protein>
    <submittedName>
        <fullName evidence="12">Multifunctional beta-oxidation protein</fullName>
    </submittedName>
</protein>
<dbReference type="PANTHER" id="PTHR45024:SF2">
    <property type="entry name" value="SCP2 DOMAIN-CONTAINING PROTEIN"/>
    <property type="match status" value="1"/>
</dbReference>
<keyword evidence="9" id="KW-0456">Lyase</keyword>
<dbReference type="Proteomes" id="UP000321518">
    <property type="component" value="Unassembled WGS sequence"/>
</dbReference>
<gene>
    <name evidence="12" type="ORF">Rt10032_c25g6750</name>
</gene>
<dbReference type="PROSITE" id="PS00061">
    <property type="entry name" value="ADH_SHORT"/>
    <property type="match status" value="2"/>
</dbReference>
<dbReference type="InterPro" id="IPR036291">
    <property type="entry name" value="NAD(P)-bd_dom_sf"/>
</dbReference>
<comment type="similarity">
    <text evidence="3">Belongs to the short-chain dehydrogenases/reductases (SDR) family.</text>
</comment>
<evidence type="ECO:0000313" key="12">
    <source>
        <dbReference type="EMBL" id="GEM12733.1"/>
    </source>
</evidence>
<feature type="region of interest" description="Disordered" evidence="10">
    <location>
        <begin position="1"/>
        <end position="101"/>
    </location>
</feature>
<evidence type="ECO:0000256" key="1">
    <source>
        <dbReference type="ARBA" id="ARBA00004275"/>
    </source>
</evidence>
<dbReference type="InterPro" id="IPR051687">
    <property type="entry name" value="Peroxisomal_Beta-Oxidation"/>
</dbReference>
<dbReference type="GO" id="GO:0005777">
    <property type="term" value="C:peroxisome"/>
    <property type="evidence" value="ECO:0007669"/>
    <property type="project" value="UniProtKB-SubCell"/>
</dbReference>
<keyword evidence="5" id="KW-0521">NADP</keyword>
<evidence type="ECO:0000313" key="13">
    <source>
        <dbReference type="Proteomes" id="UP000321518"/>
    </source>
</evidence>
<dbReference type="InterPro" id="IPR029069">
    <property type="entry name" value="HotDog_dom_sf"/>
</dbReference>
<comment type="caution">
    <text evidence="12">The sequence shown here is derived from an EMBL/GenBank/DDBJ whole genome shotgun (WGS) entry which is preliminary data.</text>
</comment>
<dbReference type="SUPFAM" id="SSF54637">
    <property type="entry name" value="Thioesterase/thiol ester dehydrase-isomerase"/>
    <property type="match status" value="2"/>
</dbReference>
<feature type="compositionally biased region" description="Polar residues" evidence="10">
    <location>
        <begin position="24"/>
        <end position="37"/>
    </location>
</feature>
<dbReference type="InterPro" id="IPR048320">
    <property type="entry name" value="COG3_N"/>
</dbReference>
<dbReference type="InterPro" id="IPR048685">
    <property type="entry name" value="COG3_C"/>
</dbReference>
<dbReference type="InterPro" id="IPR002347">
    <property type="entry name" value="SDR_fam"/>
</dbReference>
<evidence type="ECO:0000256" key="3">
    <source>
        <dbReference type="ARBA" id="ARBA00006484"/>
    </source>
</evidence>
<dbReference type="FunFam" id="3.40.50.720:FF:000084">
    <property type="entry name" value="Short-chain dehydrogenase reductase"/>
    <property type="match status" value="2"/>
</dbReference>
<dbReference type="Pfam" id="PF20671">
    <property type="entry name" value="COG3_C"/>
    <property type="match status" value="1"/>
</dbReference>
<dbReference type="Pfam" id="PF01575">
    <property type="entry name" value="MaoC_dehydratas"/>
    <property type="match status" value="1"/>
</dbReference>
<comment type="subcellular location">
    <subcellularLocation>
        <location evidence="1">Peroxisome</location>
    </subcellularLocation>
</comment>
<comment type="pathway">
    <text evidence="2">Lipid metabolism; fatty acid beta-oxidation.</text>
</comment>
<dbReference type="Pfam" id="PF04136">
    <property type="entry name" value="COG3_N"/>
    <property type="match status" value="1"/>
</dbReference>
<reference evidence="12 13" key="1">
    <citation type="submission" date="2019-07" db="EMBL/GenBank/DDBJ databases">
        <title>Rhodotorula toruloides NBRC10032 genome sequencing.</title>
        <authorList>
            <person name="Shida Y."/>
            <person name="Takaku H."/>
            <person name="Ogasawara W."/>
            <person name="Mori K."/>
        </authorList>
    </citation>
    <scope>NUCLEOTIDE SEQUENCE [LARGE SCALE GENOMIC DNA]</scope>
    <source>
        <strain evidence="12 13">NBRC10032</strain>
    </source>
</reference>
<dbReference type="PANTHER" id="PTHR45024">
    <property type="entry name" value="DEHYDROGENASES, SHORT CHAIN"/>
    <property type="match status" value="1"/>
</dbReference>
<dbReference type="GO" id="GO:0016491">
    <property type="term" value="F:oxidoreductase activity"/>
    <property type="evidence" value="ECO:0007669"/>
    <property type="project" value="UniProtKB-KW"/>
</dbReference>
<dbReference type="CDD" id="cd05353">
    <property type="entry name" value="hydroxyacyl-CoA-like_DH_SDR_c-like"/>
    <property type="match status" value="2"/>
</dbReference>
<evidence type="ECO:0000256" key="6">
    <source>
        <dbReference type="ARBA" id="ARBA00023002"/>
    </source>
</evidence>
<keyword evidence="8" id="KW-0576">Peroxisome</keyword>
<feature type="region of interest" description="Disordered" evidence="10">
    <location>
        <begin position="1617"/>
        <end position="1637"/>
    </location>
</feature>
<evidence type="ECO:0000256" key="2">
    <source>
        <dbReference type="ARBA" id="ARBA00005005"/>
    </source>
</evidence>
<accession>A0A511KQV6</accession>
<dbReference type="Gene3D" id="3.40.50.720">
    <property type="entry name" value="NAD(P)-binding Rossmann-like Domain"/>
    <property type="match status" value="2"/>
</dbReference>
<feature type="compositionally biased region" description="Polar residues" evidence="10">
    <location>
        <begin position="1"/>
        <end position="11"/>
    </location>
</feature>
<dbReference type="EMBL" id="BJWK01000025">
    <property type="protein sequence ID" value="GEM12733.1"/>
    <property type="molecule type" value="Genomic_DNA"/>
</dbReference>
<proteinExistence type="inferred from homology"/>
<evidence type="ECO:0000256" key="10">
    <source>
        <dbReference type="SAM" id="MobiDB-lite"/>
    </source>
</evidence>